<evidence type="ECO:0000313" key="5">
    <source>
        <dbReference type="EMBL" id="POM59292.1"/>
    </source>
</evidence>
<comment type="subcellular location">
    <subcellularLocation>
        <location evidence="1">Host cell</location>
    </subcellularLocation>
    <subcellularLocation>
        <location evidence="2">Secreted</location>
    </subcellularLocation>
</comment>
<proteinExistence type="predicted"/>
<evidence type="ECO:0000256" key="1">
    <source>
        <dbReference type="ARBA" id="ARBA00004340"/>
    </source>
</evidence>
<comment type="caution">
    <text evidence="5">The sequence shown here is derived from an EMBL/GenBank/DDBJ whole genome shotgun (WGS) entry which is preliminary data.</text>
</comment>
<keyword evidence="6" id="KW-1185">Reference proteome</keyword>
<name>A0A2P4X162_9STRA</name>
<evidence type="ECO:0000259" key="4">
    <source>
        <dbReference type="Pfam" id="PF20147"/>
    </source>
</evidence>
<dbReference type="GO" id="GO:0005576">
    <property type="term" value="C:extracellular region"/>
    <property type="evidence" value="ECO:0007669"/>
    <property type="project" value="UniProtKB-SubCell"/>
</dbReference>
<dbReference type="Pfam" id="PF20147">
    <property type="entry name" value="Crinkler"/>
    <property type="match status" value="1"/>
</dbReference>
<dbReference type="OrthoDB" id="165609at2759"/>
<dbReference type="InterPro" id="IPR045379">
    <property type="entry name" value="Crinkler_N"/>
</dbReference>
<dbReference type="AlphaFoldDB" id="A0A2P4X162"/>
<keyword evidence="3" id="KW-0964">Secreted</keyword>
<feature type="domain" description="Crinkler effector protein N-terminal" evidence="4">
    <location>
        <begin position="57"/>
        <end position="166"/>
    </location>
</feature>
<gene>
    <name evidence="5" type="ORF">PHPALM_31999</name>
</gene>
<evidence type="ECO:0000313" key="6">
    <source>
        <dbReference type="Proteomes" id="UP000237271"/>
    </source>
</evidence>
<dbReference type="GO" id="GO:0043657">
    <property type="term" value="C:host cell"/>
    <property type="evidence" value="ECO:0007669"/>
    <property type="project" value="UniProtKB-SubCell"/>
</dbReference>
<dbReference type="EMBL" id="NCKW01017238">
    <property type="protein sequence ID" value="POM59292.1"/>
    <property type="molecule type" value="Genomic_DNA"/>
</dbReference>
<evidence type="ECO:0000256" key="2">
    <source>
        <dbReference type="ARBA" id="ARBA00004613"/>
    </source>
</evidence>
<reference evidence="5 6" key="1">
    <citation type="journal article" date="2017" name="Genome Biol. Evol.">
        <title>Phytophthora megakarya and P. palmivora, closely related causal agents of cacao black pod rot, underwent increases in genome sizes and gene numbers by different mechanisms.</title>
        <authorList>
            <person name="Ali S.S."/>
            <person name="Shao J."/>
            <person name="Lary D.J."/>
            <person name="Kronmiller B."/>
            <person name="Shen D."/>
            <person name="Strem M.D."/>
            <person name="Amoako-Attah I."/>
            <person name="Akrofi A.Y."/>
            <person name="Begoude B.A."/>
            <person name="Ten Hoopen G.M."/>
            <person name="Coulibaly K."/>
            <person name="Kebe B.I."/>
            <person name="Melnick R.L."/>
            <person name="Guiltinan M.J."/>
            <person name="Tyler B.M."/>
            <person name="Meinhardt L.W."/>
            <person name="Bailey B.A."/>
        </authorList>
    </citation>
    <scope>NUCLEOTIDE SEQUENCE [LARGE SCALE GENOMIC DNA]</scope>
    <source>
        <strain evidence="6">sbr112.9</strain>
    </source>
</reference>
<evidence type="ECO:0000256" key="3">
    <source>
        <dbReference type="ARBA" id="ARBA00022525"/>
    </source>
</evidence>
<organism evidence="5 6">
    <name type="scientific">Phytophthora palmivora</name>
    <dbReference type="NCBI Taxonomy" id="4796"/>
    <lineage>
        <taxon>Eukaryota</taxon>
        <taxon>Sar</taxon>
        <taxon>Stramenopiles</taxon>
        <taxon>Oomycota</taxon>
        <taxon>Peronosporomycetes</taxon>
        <taxon>Peronosporales</taxon>
        <taxon>Peronosporaceae</taxon>
        <taxon>Phytophthora</taxon>
    </lineage>
</organism>
<accession>A0A2P4X162</accession>
<protein>
    <submittedName>
        <fullName evidence="5">Crinkler (CRN) family protein</fullName>
    </submittedName>
</protein>
<dbReference type="Proteomes" id="UP000237271">
    <property type="component" value="Unassembled WGS sequence"/>
</dbReference>
<sequence>MQFKNAISRMWKDNNKLNLSDFIVAVCTHQVKDIDLVCLVNKFFHSRNCYLNMLLLLNCASIGRSSVKSILIDEGKTVDFLKNEINLPKRAYDDSDEDNVQLFLANKDGSWLDFCSEDVEKLKIGEKTALIEALTREDLELPRNSNIRTLLMNMPPPSMSQIHVLVIPKQKLSASPISTGFRPHPEGICMDLPHLPRDELVERLYNAVMETTFVVLTSPAGSGQ</sequence>